<accession>A0ABW2WTI4</accession>
<protein>
    <submittedName>
        <fullName evidence="2">Uncharacterized protein</fullName>
    </submittedName>
</protein>
<proteinExistence type="predicted"/>
<evidence type="ECO:0000256" key="1">
    <source>
        <dbReference type="SAM" id="MobiDB-lite"/>
    </source>
</evidence>
<dbReference type="Proteomes" id="UP001596915">
    <property type="component" value="Unassembled WGS sequence"/>
</dbReference>
<feature type="compositionally biased region" description="Low complexity" evidence="1">
    <location>
        <begin position="536"/>
        <end position="545"/>
    </location>
</feature>
<organism evidence="2 3">
    <name type="scientific">Streptomyces sanglieri</name>
    <dbReference type="NCBI Taxonomy" id="193460"/>
    <lineage>
        <taxon>Bacteria</taxon>
        <taxon>Bacillati</taxon>
        <taxon>Actinomycetota</taxon>
        <taxon>Actinomycetes</taxon>
        <taxon>Kitasatosporales</taxon>
        <taxon>Streptomycetaceae</taxon>
        <taxon>Streptomyces</taxon>
    </lineage>
</organism>
<evidence type="ECO:0000313" key="2">
    <source>
        <dbReference type="EMBL" id="MFD0624836.1"/>
    </source>
</evidence>
<feature type="region of interest" description="Disordered" evidence="1">
    <location>
        <begin position="502"/>
        <end position="569"/>
    </location>
</feature>
<dbReference type="EMBL" id="JBHTGL010000008">
    <property type="protein sequence ID" value="MFD0624836.1"/>
    <property type="molecule type" value="Genomic_DNA"/>
</dbReference>
<feature type="compositionally biased region" description="Pro residues" evidence="1">
    <location>
        <begin position="519"/>
        <end position="535"/>
    </location>
</feature>
<name>A0ABW2WTI4_9ACTN</name>
<gene>
    <name evidence="2" type="ORF">ACFQ2K_20905</name>
</gene>
<evidence type="ECO:0000313" key="3">
    <source>
        <dbReference type="Proteomes" id="UP001596915"/>
    </source>
</evidence>
<reference evidence="3" key="1">
    <citation type="journal article" date="2019" name="Int. J. Syst. Evol. Microbiol.">
        <title>The Global Catalogue of Microorganisms (GCM) 10K type strain sequencing project: providing services to taxonomists for standard genome sequencing and annotation.</title>
        <authorList>
            <consortium name="The Broad Institute Genomics Platform"/>
            <consortium name="The Broad Institute Genome Sequencing Center for Infectious Disease"/>
            <person name="Wu L."/>
            <person name="Ma J."/>
        </authorList>
    </citation>
    <scope>NUCLEOTIDE SEQUENCE [LARGE SCALE GENOMIC DNA]</scope>
    <source>
        <strain evidence="3">JCM 12607</strain>
    </source>
</reference>
<sequence>MPGKPYDLQALTYEIQQSLLDARTDAQDLTRAADLVLDRLGCDTAGEAWARLYTDWQALERGTLLSGMRAGQILVVLPTLRWHRSVGSPDEVDELLREAEAHGPEGRWKATVVATNSMSGLQRIETPAEMEAAIAQIEQNRDAFPVGSRERDALDATHAGLRAHLAQVGGGEDDFDSAVEDLARLRNSPAFDTGTRLAFDGQLAVFRGHQAVRSEDADALAQQVGELEAVVAQLSPDHMDRVGLEANLDIARANLEILRGRSTGGVFPDHSAMMATPDIGEVRRQIALLPREGQIDRLGEAGISSVSRAMFAGNARGVVEATQLLRDALDLLEPDDDRWIRNALSLGSAHCALGGMASVPRTDRPGHLDQGISWLKHTLRLAGGPAHPLWNTIGMALASGYRFRGDNQLFNTRATRLNHAESRRIGLDAMRAATWSVLLQSGTVHAAETGRRAGEQALGVARWCLTDGAHDDAVRALDAGRGLVLHAATVAATVPDMLDALGQSGPADEWRAAGGVAPEPAPGPPPPPRPPPRAPPAGSDAASSRHSPRPRTGGGCWTSPPSRTSAGRCVPWAAPRWSIWCPAATACPARR</sequence>
<keyword evidence="3" id="KW-1185">Reference proteome</keyword>
<comment type="caution">
    <text evidence="2">The sequence shown here is derived from an EMBL/GenBank/DDBJ whole genome shotgun (WGS) entry which is preliminary data.</text>
</comment>